<keyword evidence="8 10" id="KW-0520">NAD</keyword>
<feature type="binding site" evidence="10">
    <location>
        <position position="162"/>
    </location>
    <ligand>
        <name>K(+)</name>
        <dbReference type="ChEBI" id="CHEBI:29103"/>
    </ligand>
</feature>
<dbReference type="GO" id="GO:0046872">
    <property type="term" value="F:metal ion binding"/>
    <property type="evidence" value="ECO:0007669"/>
    <property type="project" value="UniProtKB-KW"/>
</dbReference>
<sequence>MSFKCLSAAVAATVDKELMSSAGFSIDQLMELAGLSVAQAVYKLQPPRKDSKNSVLILAGPGNNGGDGLVAARHLRLLGYNPWVYYPKKSKGDLFERLQTQLRNYNIAIVDDISRDRFESADHIIDALFGFSFKPPIREPFPAVIEMLTNTKVPVTSVDIPSSWHVDNGPENDNKFHPTALVSLTAPKPAARFFKGRHFVGGRFVTHEFAEKYDFEVPEYEGVDQVVELKHKL</sequence>
<gene>
    <name evidence="12" type="ORF">GNLVRS02_ARAD1D04598g</name>
</gene>
<comment type="caution">
    <text evidence="10">Lacks conserved residue(s) required for the propagation of feature annotation.</text>
</comment>
<evidence type="ECO:0000256" key="4">
    <source>
        <dbReference type="ARBA" id="ARBA00022723"/>
    </source>
</evidence>
<comment type="catalytic activity">
    <reaction evidence="1 10">
        <text>(6R)-NADHX = (6S)-NADHX</text>
        <dbReference type="Rhea" id="RHEA:32215"/>
        <dbReference type="ChEBI" id="CHEBI:64074"/>
        <dbReference type="ChEBI" id="CHEBI:64075"/>
        <dbReference type="EC" id="5.1.99.6"/>
    </reaction>
</comment>
<feature type="domain" description="YjeF N-terminal" evidence="11">
    <location>
        <begin position="11"/>
        <end position="217"/>
    </location>
</feature>
<comment type="similarity">
    <text evidence="10">Belongs to the NnrE/AIBP family.</text>
</comment>
<dbReference type="EC" id="5.1.99.6" evidence="3 10"/>
<reference evidence="12" key="1">
    <citation type="submission" date="2014-02" db="EMBL/GenBank/DDBJ databases">
        <authorList>
            <person name="Genoscope - CEA"/>
        </authorList>
    </citation>
    <scope>NUCLEOTIDE SEQUENCE</scope>
    <source>
        <strain evidence="12">LS3</strain>
    </source>
</reference>
<evidence type="ECO:0000256" key="7">
    <source>
        <dbReference type="ARBA" id="ARBA00022958"/>
    </source>
</evidence>
<feature type="binding site" evidence="10">
    <location>
        <begin position="130"/>
        <end position="136"/>
    </location>
    <ligand>
        <name>(6S)-NADPHX</name>
        <dbReference type="ChEBI" id="CHEBI:64076"/>
    </ligand>
</feature>
<keyword evidence="10" id="KW-0963">Cytoplasm</keyword>
<keyword evidence="7 10" id="KW-0630">Potassium</keyword>
<feature type="binding site" evidence="10">
    <location>
        <position position="64"/>
    </location>
    <ligand>
        <name>K(+)</name>
        <dbReference type="ChEBI" id="CHEBI:29103"/>
    </ligand>
</feature>
<dbReference type="EMBL" id="HG937694">
    <property type="protein sequence ID" value="CDP37136.1"/>
    <property type="molecule type" value="Genomic_DNA"/>
</dbReference>
<accession>A0A060TD57</accession>
<comment type="function">
    <text evidence="10">Catalyzes the epimerization of the S- and R-forms of NAD(P)HX, a damaged form of NAD(P)H that is a result of enzymatic or heat-dependent hydration. This is a prerequisite for the S-specific NAD(P)H-hydrate dehydratase to allow the repair of both epimers of NAD(P)HX.</text>
</comment>
<name>A0A060TD57_BLAAD</name>
<dbReference type="SUPFAM" id="SSF64153">
    <property type="entry name" value="YjeF N-terminal domain-like"/>
    <property type="match status" value="1"/>
</dbReference>
<evidence type="ECO:0000256" key="6">
    <source>
        <dbReference type="ARBA" id="ARBA00022857"/>
    </source>
</evidence>
<reference evidence="12" key="2">
    <citation type="submission" date="2014-06" db="EMBL/GenBank/DDBJ databases">
        <title>The complete genome of Blastobotrys (Arxula) adeninivorans LS3 - a yeast of biotechnological interest.</title>
        <authorList>
            <person name="Kunze G."/>
            <person name="Gaillardin C."/>
            <person name="Czernicka M."/>
            <person name="Durrens P."/>
            <person name="Martin T."/>
            <person name="Boer E."/>
            <person name="Gabaldon T."/>
            <person name="Cruz J."/>
            <person name="Talla E."/>
            <person name="Marck C."/>
            <person name="Goffeau A."/>
            <person name="Barbe V."/>
            <person name="Baret P."/>
            <person name="Baronian K."/>
            <person name="Beier S."/>
            <person name="Bleykasten C."/>
            <person name="Bode R."/>
            <person name="Casaregola S."/>
            <person name="Despons L."/>
            <person name="Fairhead C."/>
            <person name="Giersberg M."/>
            <person name="Gierski P."/>
            <person name="Hahnel U."/>
            <person name="Hartmann A."/>
            <person name="Jankowska D."/>
            <person name="Jubin C."/>
            <person name="Jung P."/>
            <person name="Lafontaine I."/>
            <person name="Leh-Louis V."/>
            <person name="Lemaire M."/>
            <person name="Marcet-Houben M."/>
            <person name="Mascher M."/>
            <person name="Morel G."/>
            <person name="Richard G.-F."/>
            <person name="Riechen J."/>
            <person name="Sacerdot C."/>
            <person name="Sarkar A."/>
            <person name="Savel G."/>
            <person name="Schacherer J."/>
            <person name="Sherman D."/>
            <person name="Straub M.-L."/>
            <person name="Stein N."/>
            <person name="Thierry A."/>
            <person name="Trautwein-Schult A."/>
            <person name="Westhof E."/>
            <person name="Worch S."/>
            <person name="Dujon B."/>
            <person name="Souciet J.-L."/>
            <person name="Wincker P."/>
            <person name="Scholz U."/>
            <person name="Neuveglise N."/>
        </authorList>
    </citation>
    <scope>NUCLEOTIDE SEQUENCE</scope>
    <source>
        <strain evidence="12">LS3</strain>
    </source>
</reference>
<feature type="binding site" evidence="10">
    <location>
        <begin position="63"/>
        <end position="67"/>
    </location>
    <ligand>
        <name>(6S)-NADPHX</name>
        <dbReference type="ChEBI" id="CHEBI:64076"/>
    </ligand>
</feature>
<dbReference type="InterPro" id="IPR004443">
    <property type="entry name" value="YjeF_N_dom"/>
</dbReference>
<dbReference type="PANTHER" id="PTHR13232:SF10">
    <property type="entry name" value="NAD(P)H-HYDRATE EPIMERASE"/>
    <property type="match status" value="1"/>
</dbReference>
<evidence type="ECO:0000256" key="3">
    <source>
        <dbReference type="ARBA" id="ARBA00012228"/>
    </source>
</evidence>
<proteinExistence type="inferred from homology"/>
<dbReference type="Gene3D" id="3.40.50.10260">
    <property type="entry name" value="YjeF N-terminal domain"/>
    <property type="match status" value="1"/>
</dbReference>
<comment type="cofactor">
    <cofactor evidence="10">
        <name>K(+)</name>
        <dbReference type="ChEBI" id="CHEBI:29103"/>
    </cofactor>
    <text evidence="10">Binds 1 potassium ion per subunit.</text>
</comment>
<dbReference type="PROSITE" id="PS51385">
    <property type="entry name" value="YJEF_N"/>
    <property type="match status" value="1"/>
</dbReference>
<dbReference type="InterPro" id="IPR036652">
    <property type="entry name" value="YjeF_N_dom_sf"/>
</dbReference>
<evidence type="ECO:0000256" key="2">
    <source>
        <dbReference type="ARBA" id="ARBA00000909"/>
    </source>
</evidence>
<dbReference type="PANTHER" id="PTHR13232">
    <property type="entry name" value="NAD(P)H-HYDRATE EPIMERASE"/>
    <property type="match status" value="1"/>
</dbReference>
<dbReference type="NCBIfam" id="TIGR00197">
    <property type="entry name" value="yjeF_nterm"/>
    <property type="match status" value="1"/>
</dbReference>
<dbReference type="PhylomeDB" id="A0A060TD57"/>
<organism evidence="12">
    <name type="scientific">Blastobotrys adeninivorans</name>
    <name type="common">Yeast</name>
    <name type="synonym">Arxula adeninivorans</name>
    <dbReference type="NCBI Taxonomy" id="409370"/>
    <lineage>
        <taxon>Eukaryota</taxon>
        <taxon>Fungi</taxon>
        <taxon>Dikarya</taxon>
        <taxon>Ascomycota</taxon>
        <taxon>Saccharomycotina</taxon>
        <taxon>Dipodascomycetes</taxon>
        <taxon>Dipodascales</taxon>
        <taxon>Trichomonascaceae</taxon>
        <taxon>Blastobotrys</taxon>
    </lineage>
</organism>
<dbReference type="FunFam" id="3.40.50.10260:FF:000005">
    <property type="entry name" value="NAD(P)H-hydrate epimerase"/>
    <property type="match status" value="1"/>
</dbReference>
<dbReference type="Pfam" id="PF03853">
    <property type="entry name" value="YjeF_N"/>
    <property type="match status" value="1"/>
</dbReference>
<dbReference type="InterPro" id="IPR032976">
    <property type="entry name" value="YJEFN_prot_NAXE-like"/>
</dbReference>
<protein>
    <recommendedName>
        <fullName evidence="3 10">NAD(P)H-hydrate epimerase</fullName>
        <ecNumber evidence="3 10">5.1.99.6</ecNumber>
    </recommendedName>
    <alternativeName>
        <fullName evidence="10">NAD(P)HX epimerase</fullName>
    </alternativeName>
</protein>
<comment type="subcellular location">
    <subcellularLocation>
        <location evidence="10">Cytoplasm</location>
    </subcellularLocation>
    <subcellularLocation>
        <location evidence="10">Mitochondrion</location>
    </subcellularLocation>
</comment>
<comment type="catalytic activity">
    <reaction evidence="2 10">
        <text>(6R)-NADPHX = (6S)-NADPHX</text>
        <dbReference type="Rhea" id="RHEA:32227"/>
        <dbReference type="ChEBI" id="CHEBI:64076"/>
        <dbReference type="ChEBI" id="CHEBI:64077"/>
        <dbReference type="EC" id="5.1.99.6"/>
    </reaction>
</comment>
<dbReference type="GO" id="GO:0052856">
    <property type="term" value="F:NAD(P)HX epimerase activity"/>
    <property type="evidence" value="ECO:0007669"/>
    <property type="project" value="UniProtKB-UniRule"/>
</dbReference>
<evidence type="ECO:0000259" key="11">
    <source>
        <dbReference type="PROSITE" id="PS51385"/>
    </source>
</evidence>
<dbReference type="HAMAP" id="MF_01966">
    <property type="entry name" value="NADHX_epimerase"/>
    <property type="match status" value="1"/>
</dbReference>
<feature type="binding site" evidence="10">
    <location>
        <position position="126"/>
    </location>
    <ligand>
        <name>K(+)</name>
        <dbReference type="ChEBI" id="CHEBI:29103"/>
    </ligand>
</feature>
<keyword evidence="5 10" id="KW-0547">Nucleotide-binding</keyword>
<evidence type="ECO:0000313" key="12">
    <source>
        <dbReference type="EMBL" id="CDP37136.1"/>
    </source>
</evidence>
<dbReference type="AlphaFoldDB" id="A0A060TD57"/>
<evidence type="ECO:0000256" key="1">
    <source>
        <dbReference type="ARBA" id="ARBA00000013"/>
    </source>
</evidence>
<evidence type="ECO:0000256" key="9">
    <source>
        <dbReference type="ARBA" id="ARBA00023235"/>
    </source>
</evidence>
<dbReference type="GO" id="GO:0000166">
    <property type="term" value="F:nucleotide binding"/>
    <property type="evidence" value="ECO:0007669"/>
    <property type="project" value="UniProtKB-KW"/>
</dbReference>
<keyword evidence="9 10" id="KW-0413">Isomerase</keyword>
<feature type="binding site" evidence="10">
    <location>
        <position position="159"/>
    </location>
    <ligand>
        <name>(6S)-NADPHX</name>
        <dbReference type="ChEBI" id="CHEBI:64076"/>
    </ligand>
</feature>
<dbReference type="GO" id="GO:0005739">
    <property type="term" value="C:mitochondrion"/>
    <property type="evidence" value="ECO:0007669"/>
    <property type="project" value="UniProtKB-SubCell"/>
</dbReference>
<keyword evidence="4 10" id="KW-0479">Metal-binding</keyword>
<evidence type="ECO:0000256" key="10">
    <source>
        <dbReference type="HAMAP-Rule" id="MF_03159"/>
    </source>
</evidence>
<evidence type="ECO:0000256" key="8">
    <source>
        <dbReference type="ARBA" id="ARBA00023027"/>
    </source>
</evidence>
<evidence type="ECO:0000256" key="5">
    <source>
        <dbReference type="ARBA" id="ARBA00022741"/>
    </source>
</evidence>
<keyword evidence="6" id="KW-0521">NADP</keyword>
<keyword evidence="10" id="KW-0496">Mitochondrion</keyword>